<evidence type="ECO:0000313" key="1">
    <source>
        <dbReference type="EMBL" id="ESU26592.1"/>
    </source>
</evidence>
<name>V6SJX2_9FLAO</name>
<dbReference type="AlphaFoldDB" id="V6SJX2"/>
<dbReference type="Proteomes" id="UP000018004">
    <property type="component" value="Unassembled WGS sequence"/>
</dbReference>
<reference evidence="1 2" key="1">
    <citation type="submission" date="2013-08" db="EMBL/GenBank/DDBJ databases">
        <title>Flavobacterium limnosediminis JC2902 genome sequencing.</title>
        <authorList>
            <person name="Lee K."/>
            <person name="Yi H."/>
            <person name="Park S."/>
            <person name="Chun J."/>
        </authorList>
    </citation>
    <scope>NUCLEOTIDE SEQUENCE [LARGE SCALE GENOMIC DNA]</scope>
    <source>
        <strain evidence="1 2">JC2902</strain>
    </source>
</reference>
<dbReference type="STRING" id="1341181.FLJC2902T_25650"/>
<keyword evidence="2" id="KW-1185">Reference proteome</keyword>
<organism evidence="1 2">
    <name type="scientific">Flavobacterium limnosediminis JC2902</name>
    <dbReference type="NCBI Taxonomy" id="1341181"/>
    <lineage>
        <taxon>Bacteria</taxon>
        <taxon>Pseudomonadati</taxon>
        <taxon>Bacteroidota</taxon>
        <taxon>Flavobacteriia</taxon>
        <taxon>Flavobacteriales</taxon>
        <taxon>Flavobacteriaceae</taxon>
        <taxon>Flavobacterium</taxon>
    </lineage>
</organism>
<comment type="caution">
    <text evidence="1">The sequence shown here is derived from an EMBL/GenBank/DDBJ whole genome shotgun (WGS) entry which is preliminary data.</text>
</comment>
<sequence length="48" mass="5573">MPKHSGRATRKTTRPEGKSDFRLPKIFVFFVITDKNIIQLILQIQNST</sequence>
<accession>V6SJX2</accession>
<protein>
    <submittedName>
        <fullName evidence="1">Uncharacterized protein</fullName>
    </submittedName>
</protein>
<dbReference type="EMBL" id="AVGG01000018">
    <property type="protein sequence ID" value="ESU26592.1"/>
    <property type="molecule type" value="Genomic_DNA"/>
</dbReference>
<gene>
    <name evidence="1" type="ORF">FLJC2902T_25650</name>
</gene>
<proteinExistence type="predicted"/>
<evidence type="ECO:0000313" key="2">
    <source>
        <dbReference type="Proteomes" id="UP000018004"/>
    </source>
</evidence>